<name>A0A8J4PSH4_9MYCE</name>
<keyword evidence="3" id="KW-0216">Detoxification</keyword>
<dbReference type="Pfam" id="PF00175">
    <property type="entry name" value="NAD_binding_1"/>
    <property type="match status" value="1"/>
</dbReference>
<keyword evidence="5" id="KW-0479">Metal-binding</keyword>
<evidence type="ECO:0000313" key="13">
    <source>
        <dbReference type="EMBL" id="KAF2072396.1"/>
    </source>
</evidence>
<keyword evidence="10" id="KW-0813">Transport</keyword>
<reference evidence="13" key="1">
    <citation type="submission" date="2020-01" db="EMBL/GenBank/DDBJ databases">
        <title>Development of genomics and gene disruption for Polysphondylium violaceum indicates a role for the polyketide synthase stlB in stalk morphogenesis.</title>
        <authorList>
            <person name="Narita B."/>
            <person name="Kawabe Y."/>
            <person name="Kin K."/>
            <person name="Saito T."/>
            <person name="Gibbs R."/>
            <person name="Kuspa A."/>
            <person name="Muzny D."/>
            <person name="Queller D."/>
            <person name="Richards S."/>
            <person name="Strassman J."/>
            <person name="Sucgang R."/>
            <person name="Worley K."/>
            <person name="Schaap P."/>
        </authorList>
    </citation>
    <scope>NUCLEOTIDE SEQUENCE</scope>
    <source>
        <strain evidence="13">QSvi11</strain>
    </source>
</reference>
<dbReference type="EC" id="1.14.12.17" evidence="2"/>
<dbReference type="InterPro" id="IPR000971">
    <property type="entry name" value="Globin"/>
</dbReference>
<evidence type="ECO:0000256" key="3">
    <source>
        <dbReference type="ARBA" id="ARBA00022575"/>
    </source>
</evidence>
<accession>A0A8J4PSH4</accession>
<comment type="caution">
    <text evidence="13">The sequence shown here is derived from an EMBL/GenBank/DDBJ whole genome shotgun (WGS) entry which is preliminary data.</text>
</comment>
<dbReference type="InterPro" id="IPR009050">
    <property type="entry name" value="Globin-like_sf"/>
</dbReference>
<dbReference type="InterPro" id="IPR039261">
    <property type="entry name" value="FNR_nucleotide-bd"/>
</dbReference>
<evidence type="ECO:0000256" key="9">
    <source>
        <dbReference type="ARBA" id="ARBA00049433"/>
    </source>
</evidence>
<dbReference type="SUPFAM" id="SSF46458">
    <property type="entry name" value="Globin-like"/>
    <property type="match status" value="1"/>
</dbReference>
<keyword evidence="10" id="KW-0561">Oxygen transport</keyword>
<dbReference type="InterPro" id="IPR012292">
    <property type="entry name" value="Globin/Proto"/>
</dbReference>
<dbReference type="PROSITE" id="PS01033">
    <property type="entry name" value="GLOBIN"/>
    <property type="match status" value="1"/>
</dbReference>
<evidence type="ECO:0000256" key="10">
    <source>
        <dbReference type="RuleBase" id="RU000356"/>
    </source>
</evidence>
<comment type="similarity">
    <text evidence="10">Belongs to the globin family.</text>
</comment>
<proteinExistence type="inferred from homology"/>
<dbReference type="PANTHER" id="PTHR43396:SF3">
    <property type="entry name" value="FLAVOHEMOPROTEIN"/>
    <property type="match status" value="1"/>
</dbReference>
<dbReference type="Gene3D" id="3.40.50.80">
    <property type="entry name" value="Nucleotide-binding domain of ferredoxin-NADP reductase (FNR) module"/>
    <property type="match status" value="1"/>
</dbReference>
<keyword evidence="7" id="KW-0520">NAD</keyword>
<keyword evidence="4 10" id="KW-0349">Heme</keyword>
<evidence type="ECO:0000313" key="14">
    <source>
        <dbReference type="Proteomes" id="UP000695562"/>
    </source>
</evidence>
<dbReference type="GO" id="GO:0019825">
    <property type="term" value="F:oxygen binding"/>
    <property type="evidence" value="ECO:0007669"/>
    <property type="project" value="InterPro"/>
</dbReference>
<organism evidence="13 14">
    <name type="scientific">Polysphondylium violaceum</name>
    <dbReference type="NCBI Taxonomy" id="133409"/>
    <lineage>
        <taxon>Eukaryota</taxon>
        <taxon>Amoebozoa</taxon>
        <taxon>Evosea</taxon>
        <taxon>Eumycetozoa</taxon>
        <taxon>Dictyostelia</taxon>
        <taxon>Dictyosteliales</taxon>
        <taxon>Dictyosteliaceae</taxon>
        <taxon>Polysphondylium</taxon>
    </lineage>
</organism>
<dbReference type="GO" id="GO:0046872">
    <property type="term" value="F:metal ion binding"/>
    <property type="evidence" value="ECO:0007669"/>
    <property type="project" value="UniProtKB-KW"/>
</dbReference>
<dbReference type="SUPFAM" id="SSF63380">
    <property type="entry name" value="Riboflavin synthase domain-like"/>
    <property type="match status" value="1"/>
</dbReference>
<evidence type="ECO:0000256" key="2">
    <source>
        <dbReference type="ARBA" id="ARBA00012229"/>
    </source>
</evidence>
<sequence length="415" mass="46794">MDIENIIKFIQESIPLLEEHGGKIATRLYELLFSRNPELLNIFNIANQKGGKQQLALSSTILHIAKHVEKIPEILPAVKKISHKHVALGIKPEHYLLVGESMLTAIHEVLGDDLATPEMMQAWSDVYDLISSAFCDVESEIYEDVEDKSGGWDGLREFVIAKKVEETPDITSFYLKPQDGKLISSYDALNYITTSIEVNDIIHLRHYSISDYPIPSNPRRKNPDYYRITVKKIPGNCSKGSQAGVISNHLHNNTKEGDIINLSAPNGEDFNMHESNEPLILIGAGVGITSCFALMKATLHLQPKRKIIFIQRHKNSEAAPFREELKTIIENNENEKKTLKVITSYSHPLDSDQSDHSGEIDKPWLEGIVQEYSELSNVFLCGPVPFMKHVNSLLKEIGFEKERVIYELFGPLADI</sequence>
<dbReference type="InterPro" id="IPR017927">
    <property type="entry name" value="FAD-bd_FR_type"/>
</dbReference>
<comment type="similarity">
    <text evidence="1">In the C-terminal section; belongs to the flavoprotein pyridine nucleotide cytochrome reductase family.</text>
</comment>
<evidence type="ECO:0000256" key="1">
    <source>
        <dbReference type="ARBA" id="ARBA00006401"/>
    </source>
</evidence>
<dbReference type="SUPFAM" id="SSF52343">
    <property type="entry name" value="Ferredoxin reductase-like, C-terminal NADP-linked domain"/>
    <property type="match status" value="1"/>
</dbReference>
<dbReference type="GO" id="GO:0071949">
    <property type="term" value="F:FAD binding"/>
    <property type="evidence" value="ECO:0007669"/>
    <property type="project" value="TreeGrafter"/>
</dbReference>
<dbReference type="Gene3D" id="2.40.30.10">
    <property type="entry name" value="Translation factors"/>
    <property type="match status" value="1"/>
</dbReference>
<dbReference type="FunFam" id="1.10.490.10:FF:000003">
    <property type="entry name" value="Flavohemoprotein"/>
    <property type="match status" value="1"/>
</dbReference>
<comment type="catalytic activity">
    <reaction evidence="9">
        <text>2 nitric oxide + NADPH + 2 O2 = 2 nitrate + NADP(+) + H(+)</text>
        <dbReference type="Rhea" id="RHEA:19465"/>
        <dbReference type="ChEBI" id="CHEBI:15378"/>
        <dbReference type="ChEBI" id="CHEBI:15379"/>
        <dbReference type="ChEBI" id="CHEBI:16480"/>
        <dbReference type="ChEBI" id="CHEBI:17632"/>
        <dbReference type="ChEBI" id="CHEBI:57783"/>
        <dbReference type="ChEBI" id="CHEBI:58349"/>
        <dbReference type="EC" id="1.14.12.17"/>
    </reaction>
</comment>
<evidence type="ECO:0000256" key="8">
    <source>
        <dbReference type="ARBA" id="ARBA00048649"/>
    </source>
</evidence>
<dbReference type="InterPro" id="IPR001433">
    <property type="entry name" value="OxRdtase_FAD/NAD-bd"/>
</dbReference>
<feature type="domain" description="FAD-binding FR-type" evidence="12">
    <location>
        <begin position="153"/>
        <end position="272"/>
    </location>
</feature>
<evidence type="ECO:0000256" key="4">
    <source>
        <dbReference type="ARBA" id="ARBA00022617"/>
    </source>
</evidence>
<evidence type="ECO:0000259" key="11">
    <source>
        <dbReference type="PROSITE" id="PS01033"/>
    </source>
</evidence>
<dbReference type="PANTHER" id="PTHR43396">
    <property type="entry name" value="FLAVOHEMOPROTEIN"/>
    <property type="match status" value="1"/>
</dbReference>
<dbReference type="Gene3D" id="1.10.490.10">
    <property type="entry name" value="Globins"/>
    <property type="match status" value="1"/>
</dbReference>
<comment type="catalytic activity">
    <reaction evidence="8">
        <text>2 nitric oxide + NADH + 2 O2 = 2 nitrate + NAD(+) + H(+)</text>
        <dbReference type="Rhea" id="RHEA:19469"/>
        <dbReference type="ChEBI" id="CHEBI:15378"/>
        <dbReference type="ChEBI" id="CHEBI:15379"/>
        <dbReference type="ChEBI" id="CHEBI:16480"/>
        <dbReference type="ChEBI" id="CHEBI:17632"/>
        <dbReference type="ChEBI" id="CHEBI:57540"/>
        <dbReference type="ChEBI" id="CHEBI:57945"/>
        <dbReference type="EC" id="1.14.12.17"/>
    </reaction>
</comment>
<evidence type="ECO:0000256" key="6">
    <source>
        <dbReference type="ARBA" id="ARBA00023004"/>
    </source>
</evidence>
<dbReference type="Proteomes" id="UP000695562">
    <property type="component" value="Unassembled WGS sequence"/>
</dbReference>
<evidence type="ECO:0000256" key="7">
    <source>
        <dbReference type="ARBA" id="ARBA00023027"/>
    </source>
</evidence>
<dbReference type="GO" id="GO:0005344">
    <property type="term" value="F:oxygen carrier activity"/>
    <property type="evidence" value="ECO:0007669"/>
    <property type="project" value="UniProtKB-KW"/>
</dbReference>
<feature type="domain" description="Globin" evidence="11">
    <location>
        <begin position="1"/>
        <end position="139"/>
    </location>
</feature>
<keyword evidence="14" id="KW-1185">Reference proteome</keyword>
<evidence type="ECO:0000259" key="12">
    <source>
        <dbReference type="PROSITE" id="PS51384"/>
    </source>
</evidence>
<protein>
    <recommendedName>
        <fullName evidence="2">nitric oxide dioxygenase</fullName>
        <ecNumber evidence="2">1.14.12.17</ecNumber>
    </recommendedName>
</protein>
<dbReference type="GO" id="GO:0020037">
    <property type="term" value="F:heme binding"/>
    <property type="evidence" value="ECO:0007669"/>
    <property type="project" value="InterPro"/>
</dbReference>
<dbReference type="Pfam" id="PF00042">
    <property type="entry name" value="Globin"/>
    <property type="match status" value="1"/>
</dbReference>
<dbReference type="PROSITE" id="PS51384">
    <property type="entry name" value="FAD_FR"/>
    <property type="match status" value="1"/>
</dbReference>
<evidence type="ECO:0000256" key="5">
    <source>
        <dbReference type="ARBA" id="ARBA00022723"/>
    </source>
</evidence>
<dbReference type="OrthoDB" id="275556at2759"/>
<keyword evidence="6" id="KW-0408">Iron</keyword>
<dbReference type="EMBL" id="AJWJ01000284">
    <property type="protein sequence ID" value="KAF2072396.1"/>
    <property type="molecule type" value="Genomic_DNA"/>
</dbReference>
<dbReference type="GO" id="GO:0046210">
    <property type="term" value="P:nitric oxide catabolic process"/>
    <property type="evidence" value="ECO:0007669"/>
    <property type="project" value="TreeGrafter"/>
</dbReference>
<dbReference type="InterPro" id="IPR017938">
    <property type="entry name" value="Riboflavin_synthase-like_b-brl"/>
</dbReference>
<gene>
    <name evidence="13" type="ORF">CYY_006288</name>
</gene>
<dbReference type="GO" id="GO:0071500">
    <property type="term" value="P:cellular response to nitrosative stress"/>
    <property type="evidence" value="ECO:0007669"/>
    <property type="project" value="TreeGrafter"/>
</dbReference>
<dbReference type="GO" id="GO:0008941">
    <property type="term" value="F:nitric oxide dioxygenase NAD(P)H activity"/>
    <property type="evidence" value="ECO:0007669"/>
    <property type="project" value="UniProtKB-EC"/>
</dbReference>
<dbReference type="GO" id="GO:0009636">
    <property type="term" value="P:response to toxic substance"/>
    <property type="evidence" value="ECO:0007669"/>
    <property type="project" value="UniProtKB-KW"/>
</dbReference>
<dbReference type="CDD" id="cd06184">
    <property type="entry name" value="flavohem_like_fad_nad_binding"/>
    <property type="match status" value="1"/>
</dbReference>
<dbReference type="AlphaFoldDB" id="A0A8J4PSH4"/>